<feature type="compositionally biased region" description="Low complexity" evidence="7">
    <location>
        <begin position="500"/>
        <end position="511"/>
    </location>
</feature>
<dbReference type="Gene3D" id="1.10.10.60">
    <property type="entry name" value="Homeodomain-like"/>
    <property type="match status" value="1"/>
</dbReference>
<reference evidence="9 10" key="1">
    <citation type="journal article" date="2023" name="Arcadia Sci">
        <title>De novo assembly of a long-read Amblyomma americanum tick genome.</title>
        <authorList>
            <person name="Chou S."/>
            <person name="Poskanzer K.E."/>
            <person name="Rollins M."/>
            <person name="Thuy-Boun P.S."/>
        </authorList>
    </citation>
    <scope>NUCLEOTIDE SEQUENCE [LARGE SCALE GENOMIC DNA]</scope>
    <source>
        <strain evidence="9">F_SG_1</strain>
        <tissue evidence="9">Salivary glands</tissue>
    </source>
</reference>
<feature type="region of interest" description="Disordered" evidence="7">
    <location>
        <begin position="704"/>
        <end position="767"/>
    </location>
</feature>
<feature type="region of interest" description="Disordered" evidence="7">
    <location>
        <begin position="911"/>
        <end position="956"/>
    </location>
</feature>
<feature type="compositionally biased region" description="Polar residues" evidence="7">
    <location>
        <begin position="659"/>
        <end position="673"/>
    </location>
</feature>
<keyword evidence="6" id="KW-0539">Nucleus</keyword>
<feature type="compositionally biased region" description="Polar residues" evidence="7">
    <location>
        <begin position="924"/>
        <end position="940"/>
    </location>
</feature>
<dbReference type="GO" id="GO:0010833">
    <property type="term" value="P:telomere maintenance via telomere lengthening"/>
    <property type="evidence" value="ECO:0007669"/>
    <property type="project" value="TreeGrafter"/>
</dbReference>
<evidence type="ECO:0000256" key="2">
    <source>
        <dbReference type="ARBA" id="ARBA00004574"/>
    </source>
</evidence>
<proteinExistence type="inferred from homology"/>
<keyword evidence="4" id="KW-0158">Chromosome</keyword>
<accession>A0AAQ4ES42</accession>
<dbReference type="Pfam" id="PF08914">
    <property type="entry name" value="Myb_Rap1"/>
    <property type="match status" value="1"/>
</dbReference>
<feature type="compositionally biased region" description="Polar residues" evidence="7">
    <location>
        <begin position="305"/>
        <end position="314"/>
    </location>
</feature>
<sequence>MPKKQRSRALFAKADGSPMLFSLVPCSERKEIRELIEYGGGVLVQPEKVPDAIRLVPSSVTVTDSSDDVFSANYIRACAKRDKLLRLIEFKIPMAPAVVDASDSKTRRLHSTRSRREYTLGEEIAIAEFVAKKPGVHVHGNAVYKEMASAGVLPGKHSWQSLKEHYLKNIFPVKHLYESPHEVNVLSGKQSSESAGDRGSSPLLAAASSVIVEDSDSEQEAREPQRPSGSGLQDEGAPAEVVAETESSSPLQSSGTSTDRARIHKESDNGRELLLFASPSAKSAEKSSESGLDSPLAKKNDPDHSTSTSDQGSTAVALRKHSLPTPSEVLCKKQKELSISTASVSVRSRHSLREASTSRVDVPDTPGQEPILNEERGLRSSLEGKCKNSTPRKQPIPRYMKPGSQISGIGRSARTTVSESRNTLQRTPVKFHTLTPVKPNSAALQECSSSHLGKQPLPASSGSSILGDVVKCTPCPSRHIPLRISLRKRPNTPPQELTNSHSNSQSSPKSSGDVAVMPKVKRGTLSPGRFHGGDSGAMEGLFERTPFLSRQPVARSSPRKRQSPEPQKDCGSHSSTWRCCESPDDTMPDPEDPLPPSHARRRLLPCPSPANSHKKKVIPLRSEHRPDSVSSTEYKCTDHSHTSNSSPRKQRKIREEGHNNVSHQNPSPSSSMPTHEMASSATAPSTRTSSGIYTRSCSLLQQPSLELGLRAPTAKTTRGRKKGPRAPPPPQCGEDGHSSSASQAAGTGKNHSAPLGPGAEVEDLDSADEDLLMEALLQETALRNLGPIPGVAEVHPVGATKEAHRDDVSLQKPSLESGLRAPTAKTARGSKKAPQAPSLPQYGEDGHSSSASQGAGRGKNQSAPLGTGAEVEDLDSADEDLLMEALLQEAAVRNLGPIPGVAEVHPVGATKEAHRDNRSDAGSPASTLSVPSTVIISDSGHSPDEDSTPEFEQDEVSKVRRRLVRLLGMLREGKNTESHETCPAHCGCPRTTRYHRTVREVISLSAFLAYHGEPLPSESPGIEDPEIALLIEILLRDREGRDKNEQDGSGSA</sequence>
<comment type="similarity">
    <text evidence="3">Belongs to the RAP1 family.</text>
</comment>
<dbReference type="GO" id="GO:0031848">
    <property type="term" value="P:protection from non-homologous end joining at telomere"/>
    <property type="evidence" value="ECO:0007669"/>
    <property type="project" value="TreeGrafter"/>
</dbReference>
<comment type="caution">
    <text evidence="9">The sequence shown here is derived from an EMBL/GenBank/DDBJ whole genome shotgun (WGS) entry which is preliminary data.</text>
</comment>
<feature type="compositionally biased region" description="Basic and acidic residues" evidence="7">
    <location>
        <begin position="259"/>
        <end position="271"/>
    </location>
</feature>
<feature type="compositionally biased region" description="Acidic residues" evidence="7">
    <location>
        <begin position="945"/>
        <end position="954"/>
    </location>
</feature>
<feature type="region of interest" description="Disordered" evidence="7">
    <location>
        <begin position="544"/>
        <end position="690"/>
    </location>
</feature>
<keyword evidence="10" id="KW-1185">Reference proteome</keyword>
<evidence type="ECO:0000313" key="9">
    <source>
        <dbReference type="EMBL" id="KAK8777448.1"/>
    </source>
</evidence>
<dbReference type="GO" id="GO:0042162">
    <property type="term" value="F:telomeric DNA binding"/>
    <property type="evidence" value="ECO:0007669"/>
    <property type="project" value="TreeGrafter"/>
</dbReference>
<dbReference type="InterPro" id="IPR009057">
    <property type="entry name" value="Homeodomain-like_sf"/>
</dbReference>
<feature type="compositionally biased region" description="Polar residues" evidence="7">
    <location>
        <begin position="442"/>
        <end position="464"/>
    </location>
</feature>
<dbReference type="InterPro" id="IPR015010">
    <property type="entry name" value="TERF2IP_Myb"/>
</dbReference>
<feature type="region of interest" description="Disordered" evidence="7">
    <location>
        <begin position="481"/>
        <end position="516"/>
    </location>
</feature>
<dbReference type="PANTHER" id="PTHR16466:SF6">
    <property type="entry name" value="TELOMERIC REPEAT-BINDING FACTOR 2-INTERACTING PROTEIN 1"/>
    <property type="match status" value="1"/>
</dbReference>
<feature type="compositionally biased region" description="Low complexity" evidence="7">
    <location>
        <begin position="678"/>
        <end position="690"/>
    </location>
</feature>
<feature type="region of interest" description="Disordered" evidence="7">
    <location>
        <begin position="210"/>
        <end position="468"/>
    </location>
</feature>
<evidence type="ECO:0000256" key="1">
    <source>
        <dbReference type="ARBA" id="ARBA00004123"/>
    </source>
</evidence>
<feature type="compositionally biased region" description="Polar residues" evidence="7">
    <location>
        <begin position="413"/>
        <end position="426"/>
    </location>
</feature>
<protein>
    <recommendedName>
        <fullName evidence="8">TERF2-interacting telomeric protein 1 Myb domain-containing protein</fullName>
    </recommendedName>
</protein>
<name>A0AAQ4ES42_AMBAM</name>
<gene>
    <name evidence="9" type="ORF">V5799_029208</name>
</gene>
<dbReference type="InterPro" id="IPR039595">
    <property type="entry name" value="TE2IP/Rap1"/>
</dbReference>
<feature type="domain" description="TERF2-interacting telomeric protein 1 Myb" evidence="8">
    <location>
        <begin position="118"/>
        <end position="170"/>
    </location>
</feature>
<evidence type="ECO:0000256" key="6">
    <source>
        <dbReference type="ARBA" id="ARBA00023242"/>
    </source>
</evidence>
<keyword evidence="5" id="KW-0779">Telomere</keyword>
<feature type="compositionally biased region" description="Low complexity" evidence="7">
    <location>
        <begin position="245"/>
        <end position="258"/>
    </location>
</feature>
<evidence type="ECO:0000256" key="7">
    <source>
        <dbReference type="SAM" id="MobiDB-lite"/>
    </source>
</evidence>
<dbReference type="Proteomes" id="UP001321473">
    <property type="component" value="Unassembled WGS sequence"/>
</dbReference>
<dbReference type="PANTHER" id="PTHR16466">
    <property type="entry name" value="TELOMERE REPEAT-BINDING FACTOR 2-INTERACTING PROTEIN 1"/>
    <property type="match status" value="1"/>
</dbReference>
<dbReference type="GO" id="GO:0070187">
    <property type="term" value="C:shelterin complex"/>
    <property type="evidence" value="ECO:0007669"/>
    <property type="project" value="TreeGrafter"/>
</dbReference>
<feature type="compositionally biased region" description="Basic and acidic residues" evidence="7">
    <location>
        <begin position="562"/>
        <end position="571"/>
    </location>
</feature>
<feature type="compositionally biased region" description="Acidic residues" evidence="7">
    <location>
        <begin position="582"/>
        <end position="592"/>
    </location>
</feature>
<dbReference type="EMBL" id="JARKHS020011839">
    <property type="protein sequence ID" value="KAK8777448.1"/>
    <property type="molecule type" value="Genomic_DNA"/>
</dbReference>
<evidence type="ECO:0000256" key="4">
    <source>
        <dbReference type="ARBA" id="ARBA00022454"/>
    </source>
</evidence>
<comment type="subcellular location">
    <subcellularLocation>
        <location evidence="2">Chromosome</location>
        <location evidence="2">Telomere</location>
    </subcellularLocation>
    <subcellularLocation>
        <location evidence="1">Nucleus</location>
    </subcellularLocation>
</comment>
<feature type="compositionally biased region" description="Polar residues" evidence="7">
    <location>
        <begin position="848"/>
        <end position="864"/>
    </location>
</feature>
<dbReference type="SUPFAM" id="SSF46689">
    <property type="entry name" value="Homeodomain-like"/>
    <property type="match status" value="1"/>
</dbReference>
<feature type="region of interest" description="Disordered" evidence="7">
    <location>
        <begin position="796"/>
        <end position="876"/>
    </location>
</feature>
<dbReference type="AlphaFoldDB" id="A0AAQ4ES42"/>
<organism evidence="9 10">
    <name type="scientific">Amblyomma americanum</name>
    <name type="common">Lone star tick</name>
    <dbReference type="NCBI Taxonomy" id="6943"/>
    <lineage>
        <taxon>Eukaryota</taxon>
        <taxon>Metazoa</taxon>
        <taxon>Ecdysozoa</taxon>
        <taxon>Arthropoda</taxon>
        <taxon>Chelicerata</taxon>
        <taxon>Arachnida</taxon>
        <taxon>Acari</taxon>
        <taxon>Parasitiformes</taxon>
        <taxon>Ixodida</taxon>
        <taxon>Ixodoidea</taxon>
        <taxon>Ixodidae</taxon>
        <taxon>Amblyomminae</taxon>
        <taxon>Amblyomma</taxon>
    </lineage>
</organism>
<feature type="compositionally biased region" description="Basic and acidic residues" evidence="7">
    <location>
        <begin position="373"/>
        <end position="386"/>
    </location>
</feature>
<evidence type="ECO:0000313" key="10">
    <source>
        <dbReference type="Proteomes" id="UP001321473"/>
    </source>
</evidence>
<evidence type="ECO:0000256" key="5">
    <source>
        <dbReference type="ARBA" id="ARBA00022895"/>
    </source>
</evidence>
<evidence type="ECO:0000256" key="3">
    <source>
        <dbReference type="ARBA" id="ARBA00010467"/>
    </source>
</evidence>
<feature type="compositionally biased region" description="Polar residues" evidence="7">
    <location>
        <begin position="337"/>
        <end position="346"/>
    </location>
</feature>
<evidence type="ECO:0000259" key="8">
    <source>
        <dbReference type="Pfam" id="PF08914"/>
    </source>
</evidence>